<dbReference type="Proteomes" id="UP000438773">
    <property type="component" value="Unassembled WGS sequence"/>
</dbReference>
<dbReference type="EMBL" id="WCUQ01000025">
    <property type="protein sequence ID" value="KAB4120036.1"/>
    <property type="molecule type" value="Genomic_DNA"/>
</dbReference>
<accession>A0A6I0JFB3</accession>
<evidence type="ECO:0000313" key="2">
    <source>
        <dbReference type="EMBL" id="KAB4105120.1"/>
    </source>
</evidence>
<evidence type="ECO:0000313" key="4">
    <source>
        <dbReference type="EMBL" id="KAB4120036.1"/>
    </source>
</evidence>
<evidence type="ECO:0000313" key="7">
    <source>
        <dbReference type="Proteomes" id="UP000441711"/>
    </source>
</evidence>
<dbReference type="EMBL" id="WCUR01000090">
    <property type="protein sequence ID" value="KAB4112500.1"/>
    <property type="molecule type" value="Genomic_DNA"/>
</dbReference>
<feature type="coiled-coil region" evidence="1">
    <location>
        <begin position="44"/>
        <end position="71"/>
    </location>
</feature>
<reference evidence="5 6" key="1">
    <citation type="journal article" date="2019" name="Nat. Med.">
        <title>A library of human gut bacterial isolates paired with longitudinal multiomics data enables mechanistic microbiome research.</title>
        <authorList>
            <person name="Poyet M."/>
            <person name="Groussin M."/>
            <person name="Gibbons S.M."/>
            <person name="Avila-Pacheco J."/>
            <person name="Jiang X."/>
            <person name="Kearney S.M."/>
            <person name="Perrotta A.R."/>
            <person name="Berdy B."/>
            <person name="Zhao S."/>
            <person name="Lieberman T.D."/>
            <person name="Swanson P.K."/>
            <person name="Smith M."/>
            <person name="Roesemann S."/>
            <person name="Alexander J.E."/>
            <person name="Rich S.A."/>
            <person name="Livny J."/>
            <person name="Vlamakis H."/>
            <person name="Clish C."/>
            <person name="Bullock K."/>
            <person name="Deik A."/>
            <person name="Scott J."/>
            <person name="Pierce K.A."/>
            <person name="Xavier R.J."/>
            <person name="Alm E.J."/>
        </authorList>
    </citation>
    <scope>NUCLEOTIDE SEQUENCE [LARGE SCALE GENOMIC DNA]</scope>
    <source>
        <strain evidence="2 7">BIOML-A36</strain>
        <strain evidence="4 6">BIOML-A37</strain>
        <strain evidence="3 5">BIOML-A38</strain>
    </source>
</reference>
<dbReference type="Proteomes" id="UP000434462">
    <property type="component" value="Unassembled WGS sequence"/>
</dbReference>
<comment type="caution">
    <text evidence="2">The sequence shown here is derived from an EMBL/GenBank/DDBJ whole genome shotgun (WGS) entry which is preliminary data.</text>
</comment>
<evidence type="ECO:0000313" key="5">
    <source>
        <dbReference type="Proteomes" id="UP000434462"/>
    </source>
</evidence>
<dbReference type="AlphaFoldDB" id="A0A6I0JFB3"/>
<protein>
    <submittedName>
        <fullName evidence="2">Uncharacterized protein</fullName>
    </submittedName>
</protein>
<name>A0A6I0JFB3_BACUN</name>
<proteinExistence type="predicted"/>
<dbReference type="Proteomes" id="UP000441711">
    <property type="component" value="Unassembled WGS sequence"/>
</dbReference>
<evidence type="ECO:0000313" key="6">
    <source>
        <dbReference type="Proteomes" id="UP000438773"/>
    </source>
</evidence>
<gene>
    <name evidence="2" type="ORF">GAQ70_19215</name>
    <name evidence="3" type="ORF">GAQ72_17745</name>
    <name evidence="4" type="ORF">GAQ75_22400</name>
</gene>
<sequence>MRDYSLFIFFKFINLKFSIMNKKFLSVILFSALMVGTAGTFTSCKDYDDDIDQINKELTDIKSQVAALQNAVDNGKWITSVTSSADGLVITMNDGSTHKVTNGKDGQNGAQGEPGVAGDKVVIDKTTGAITINDEPTGFYAAKNAETGKFAVPEIGEDGFWYVVNKEGKLEKTPYLASPISAVQDPTTKVWTLKVWDSATQKYQEIKLPTAASLLSDLILIDGKQDLTFKKFTYTGEVAIKDWKGPRTLPADKTETVNIIASVATPVIQLNPTNIDGKELTYSLIDSKNNVPSQVELTATDYKELITLTRAANTNGLYELSMNETFVSANAVNAFLAQFQDENDAYKGYAVVSGNARSEYQLKVSESTDAIDLTKLAIADAAKAKVKISNSDDFNIGSTYGSNAGTPAGKINANEWYYVSGIEEAALYDMHLSVDNDAKTLFGIEIEEVAGEYKFRSTKTPDNITKAGFALSIETIDNTGAKKTTTVWLGQSSTISAEVTYNVNYLLKAETATKNYFSIDLAEMRNKLGEQGTALWNTSVKLSKTTIVVKAGDKTIVPAGTTLTALNSTYGINPVFTTEVKDNATAVTTDKDAKFVAFQINNATAGTQFKVNTQYNAVITFMNSTDDVLNTINVNFTFTIPAITSLFEIDPGFVKEGIANCYLYADDFKKVNTAAGAATFDLNRIFKKYQKTGFTVTLDNKTVVTDNKKSNELANVAGNGNFTDNTYVTLIGGLGQEKGYNQTLNYSISGKFANAWEYPATEAFTFKAKIMSPIEQGKVTPKSGSKIVIKATDLNGYKLGNAVVTGYTYNTGVSYKVLPDKVDGTNLAWTRNDIQTVTAKSGNELYFKLQSDTPSPATSKAEGYFTLEGQQVASTVDTNIEITVKDIWNRTKANTVPVQITVDE</sequence>
<organism evidence="2 7">
    <name type="scientific">Bacteroides uniformis</name>
    <dbReference type="NCBI Taxonomy" id="820"/>
    <lineage>
        <taxon>Bacteria</taxon>
        <taxon>Pseudomonadati</taxon>
        <taxon>Bacteroidota</taxon>
        <taxon>Bacteroidia</taxon>
        <taxon>Bacteroidales</taxon>
        <taxon>Bacteroidaceae</taxon>
        <taxon>Bacteroides</taxon>
    </lineage>
</organism>
<dbReference type="EMBL" id="WCUP01000016">
    <property type="protein sequence ID" value="KAB4105120.1"/>
    <property type="molecule type" value="Genomic_DNA"/>
</dbReference>
<evidence type="ECO:0000313" key="3">
    <source>
        <dbReference type="EMBL" id="KAB4112500.1"/>
    </source>
</evidence>
<keyword evidence="1" id="KW-0175">Coiled coil</keyword>
<evidence type="ECO:0000256" key="1">
    <source>
        <dbReference type="SAM" id="Coils"/>
    </source>
</evidence>